<sequence length="86" mass="9293">MLYCVQASSQGRHAQRGARMYYASIGGRTVGRYDNPAEAFGAIADDAGVPREQLEAMVVLPGHLTLSIPGRDERAVIIFNDEKVSA</sequence>
<reference evidence="1" key="1">
    <citation type="submission" date="2022-07" db="EMBL/GenBank/DDBJ databases">
        <authorList>
            <person name="Basulto B.M."/>
            <person name="Goecke B.E."/>
            <person name="Engstrom E.M."/>
            <person name="Moore Y."/>
            <person name="Pitman H.D."/>
            <person name="Schroeder M.D."/>
            <person name="Simpson G.E."/>
            <person name="Welch N."/>
            <person name="Tibbetts T.J."/>
            <person name="Butela K.A."/>
            <person name="Garlena R.A."/>
            <person name="Russell D.A."/>
            <person name="Jacobs-Sera D."/>
            <person name="Hatfull G.F."/>
        </authorList>
    </citation>
    <scope>NUCLEOTIDE SEQUENCE</scope>
</reference>
<name>A0A9E7QC26_9CAUD</name>
<organism evidence="1 2">
    <name type="scientific">Gordonia phage Aleemily</name>
    <dbReference type="NCBI Taxonomy" id="2965181"/>
    <lineage>
        <taxon>Viruses</taxon>
        <taxon>Duplodnaviria</taxon>
        <taxon>Heunggongvirae</taxon>
        <taxon>Uroviricota</taxon>
        <taxon>Caudoviricetes</taxon>
        <taxon>Kruegerviridae</taxon>
        <taxon>Cafassovirus</taxon>
        <taxon>Cafassovirus aleemily</taxon>
    </lineage>
</organism>
<accession>A0A9E7QC26</accession>
<gene>
    <name evidence="1" type="primary">124</name>
    <name evidence="1" type="ORF">SEA_ALEEMILY_124</name>
</gene>
<dbReference type="EMBL" id="ON970578">
    <property type="protein sequence ID" value="UVK59864.1"/>
    <property type="molecule type" value="Genomic_DNA"/>
</dbReference>
<keyword evidence="2" id="KW-1185">Reference proteome</keyword>
<evidence type="ECO:0000313" key="1">
    <source>
        <dbReference type="EMBL" id="UVK59864.1"/>
    </source>
</evidence>
<protein>
    <submittedName>
        <fullName evidence="1">Uncharacterized protein</fullName>
    </submittedName>
</protein>
<dbReference type="Proteomes" id="UP001059192">
    <property type="component" value="Segment"/>
</dbReference>
<evidence type="ECO:0000313" key="2">
    <source>
        <dbReference type="Proteomes" id="UP001059192"/>
    </source>
</evidence>
<proteinExistence type="predicted"/>